<name>A0A1E4T0I1_9ASCO</name>
<sequence length="171" mass="20140">MTSSQILNEAWSYISTSSVISITDVPNLIERIEAILHKDILSNEYKEFLIDFMLQYPELKLTKYQFRELFSRLFMLDFDTVLKEAKYDKLNLAKDTTETIQSELTSILKTNSKLSISELREKLMNQKSMLQRQLLKRQSLQNENLIQKKLIKIYSELQKLAVNKSSNYKNC</sequence>
<evidence type="ECO:0000313" key="2">
    <source>
        <dbReference type="EMBL" id="ODV85275.1"/>
    </source>
</evidence>
<reference evidence="3" key="1">
    <citation type="submission" date="2016-04" db="EMBL/GenBank/DDBJ databases">
        <title>Comparative genomics of biotechnologically important yeasts.</title>
        <authorList>
            <consortium name="DOE Joint Genome Institute"/>
            <person name="Riley R."/>
            <person name="Haridas S."/>
            <person name="Wolfe K.H."/>
            <person name="Lopes M.R."/>
            <person name="Hittinger C.T."/>
            <person name="Goker M."/>
            <person name="Salamov A."/>
            <person name="Wisecaver J."/>
            <person name="Long T.M."/>
            <person name="Aerts A.L."/>
            <person name="Barry K."/>
            <person name="Choi C."/>
            <person name="Clum A."/>
            <person name="Coughlan A.Y."/>
            <person name="Deshpande S."/>
            <person name="Douglass A.P."/>
            <person name="Hanson S.J."/>
            <person name="Klenk H.-P."/>
            <person name="Labutti K."/>
            <person name="Lapidus A."/>
            <person name="Lindquist E."/>
            <person name="Lipzen A."/>
            <person name="Meier-Kolthoff J.P."/>
            <person name="Ohm R.A."/>
            <person name="Otillar R.P."/>
            <person name="Pangilinan J."/>
            <person name="Peng Y."/>
            <person name="Rokas A."/>
            <person name="Rosa C.A."/>
            <person name="Scheuner C."/>
            <person name="Sibirny A.A."/>
            <person name="Slot J.C."/>
            <person name="Stielow J.B."/>
            <person name="Sun H."/>
            <person name="Kurtzman C.P."/>
            <person name="Blackwell M."/>
            <person name="Grigoriev I.V."/>
            <person name="Jeffries T.W."/>
        </authorList>
    </citation>
    <scope>NUCLEOTIDE SEQUENCE [LARGE SCALE GENOMIC DNA]</scope>
    <source>
        <strain evidence="3">NRRL YB-2248</strain>
    </source>
</reference>
<proteinExistence type="predicted"/>
<evidence type="ECO:0000256" key="1">
    <source>
        <dbReference type="SAM" id="Coils"/>
    </source>
</evidence>
<organism evidence="2 3">
    <name type="scientific">[Candida] arabinofermentans NRRL YB-2248</name>
    <dbReference type="NCBI Taxonomy" id="983967"/>
    <lineage>
        <taxon>Eukaryota</taxon>
        <taxon>Fungi</taxon>
        <taxon>Dikarya</taxon>
        <taxon>Ascomycota</taxon>
        <taxon>Saccharomycotina</taxon>
        <taxon>Pichiomycetes</taxon>
        <taxon>Pichiales</taxon>
        <taxon>Pichiaceae</taxon>
        <taxon>Ogataea</taxon>
        <taxon>Ogataea/Candida clade</taxon>
    </lineage>
</organism>
<keyword evidence="3" id="KW-1185">Reference proteome</keyword>
<protein>
    <submittedName>
        <fullName evidence="2">Uncharacterized protein</fullName>
    </submittedName>
</protein>
<dbReference type="AlphaFoldDB" id="A0A1E4T0I1"/>
<gene>
    <name evidence="2" type="ORF">CANARDRAFT_23337</name>
</gene>
<dbReference type="Proteomes" id="UP000094801">
    <property type="component" value="Unassembled WGS sequence"/>
</dbReference>
<dbReference type="OrthoDB" id="3990866at2759"/>
<feature type="coiled-coil region" evidence="1">
    <location>
        <begin position="116"/>
        <end position="143"/>
    </location>
</feature>
<evidence type="ECO:0000313" key="3">
    <source>
        <dbReference type="Proteomes" id="UP000094801"/>
    </source>
</evidence>
<accession>A0A1E4T0I1</accession>
<dbReference type="EMBL" id="KV453853">
    <property type="protein sequence ID" value="ODV85275.1"/>
    <property type="molecule type" value="Genomic_DNA"/>
</dbReference>
<keyword evidence="1" id="KW-0175">Coiled coil</keyword>